<dbReference type="InterPro" id="IPR036291">
    <property type="entry name" value="NAD(P)-bd_dom_sf"/>
</dbReference>
<dbReference type="AlphaFoldDB" id="A0A562TQT0"/>
<dbReference type="PRINTS" id="PR00081">
    <property type="entry name" value="GDHRDH"/>
</dbReference>
<dbReference type="NCBIfam" id="NF005559">
    <property type="entry name" value="PRK07231.1"/>
    <property type="match status" value="1"/>
</dbReference>
<dbReference type="Gene3D" id="3.40.50.720">
    <property type="entry name" value="NAD(P)-binding Rossmann-like Domain"/>
    <property type="match status" value="1"/>
</dbReference>
<dbReference type="PANTHER" id="PTHR24321">
    <property type="entry name" value="DEHYDROGENASES, SHORT CHAIN"/>
    <property type="match status" value="1"/>
</dbReference>
<organism evidence="3 4">
    <name type="scientific">Mucilaginibacter frigoritolerans</name>
    <dbReference type="NCBI Taxonomy" id="652788"/>
    <lineage>
        <taxon>Bacteria</taxon>
        <taxon>Pseudomonadati</taxon>
        <taxon>Bacteroidota</taxon>
        <taxon>Sphingobacteriia</taxon>
        <taxon>Sphingobacteriales</taxon>
        <taxon>Sphingobacteriaceae</taxon>
        <taxon>Mucilaginibacter</taxon>
    </lineage>
</organism>
<sequence length="250" mass="26383">MEIMKGKVALVTGAAQGIGWATAKAFAEAGATVVLCDLKEPAEQVKELTVAGYSALGIACDVADKKSVEEMINHIVSVYGKLDYAYNNAGINDPVANTADASGEAYDKVMAINLRGIWNCMKYELHQMRAQGSGAVVNCSSIGGLIGTAERGIYHASKHGVIGFTKCAGLEYAAMGINVNAVCPGIIYTPMAAAMEEREPEQIKELLNQLPNKRWGRPEEIAAVVLFLCSPAASLIVGQAIAVDGGYTVR</sequence>
<dbReference type="SUPFAM" id="SSF51735">
    <property type="entry name" value="NAD(P)-binding Rossmann-fold domains"/>
    <property type="match status" value="1"/>
</dbReference>
<accession>A0A562TQT0</accession>
<dbReference type="PRINTS" id="PR00080">
    <property type="entry name" value="SDRFAMILY"/>
</dbReference>
<protein>
    <submittedName>
        <fullName evidence="3">NAD(P)-dependent dehydrogenase (Short-subunit alcohol dehydrogenase family)</fullName>
    </submittedName>
</protein>
<keyword evidence="4" id="KW-1185">Reference proteome</keyword>
<gene>
    <name evidence="3" type="ORF">JN11_04236</name>
</gene>
<dbReference type="RefSeq" id="WP_144915754.1">
    <property type="nucleotide sequence ID" value="NZ_VLLI01000014.1"/>
</dbReference>
<evidence type="ECO:0000313" key="4">
    <source>
        <dbReference type="Proteomes" id="UP000317010"/>
    </source>
</evidence>
<comment type="similarity">
    <text evidence="1">Belongs to the short-chain dehydrogenases/reductases (SDR) family.</text>
</comment>
<evidence type="ECO:0000313" key="3">
    <source>
        <dbReference type="EMBL" id="TWI95961.1"/>
    </source>
</evidence>
<dbReference type="InterPro" id="IPR002347">
    <property type="entry name" value="SDR_fam"/>
</dbReference>
<dbReference type="PANTHER" id="PTHR24321:SF8">
    <property type="entry name" value="ESTRADIOL 17-BETA-DEHYDROGENASE 8-RELATED"/>
    <property type="match status" value="1"/>
</dbReference>
<dbReference type="GO" id="GO:0016491">
    <property type="term" value="F:oxidoreductase activity"/>
    <property type="evidence" value="ECO:0007669"/>
    <property type="project" value="UniProtKB-KW"/>
</dbReference>
<comment type="caution">
    <text evidence="3">The sequence shown here is derived from an EMBL/GenBank/DDBJ whole genome shotgun (WGS) entry which is preliminary data.</text>
</comment>
<dbReference type="EMBL" id="VLLI01000014">
    <property type="protein sequence ID" value="TWI95961.1"/>
    <property type="molecule type" value="Genomic_DNA"/>
</dbReference>
<name>A0A562TQT0_9SPHI</name>
<evidence type="ECO:0000256" key="2">
    <source>
        <dbReference type="ARBA" id="ARBA00023002"/>
    </source>
</evidence>
<keyword evidence="2" id="KW-0560">Oxidoreductase</keyword>
<dbReference type="Pfam" id="PF13561">
    <property type="entry name" value="adh_short_C2"/>
    <property type="match status" value="1"/>
</dbReference>
<evidence type="ECO:0000256" key="1">
    <source>
        <dbReference type="ARBA" id="ARBA00006484"/>
    </source>
</evidence>
<proteinExistence type="inferred from homology"/>
<dbReference type="CDD" id="cd05233">
    <property type="entry name" value="SDR_c"/>
    <property type="match status" value="1"/>
</dbReference>
<dbReference type="FunFam" id="3.40.50.720:FF:000084">
    <property type="entry name" value="Short-chain dehydrogenase reductase"/>
    <property type="match status" value="1"/>
</dbReference>
<dbReference type="OrthoDB" id="597477at2"/>
<reference evidence="3 4" key="1">
    <citation type="submission" date="2019-07" db="EMBL/GenBank/DDBJ databases">
        <title>Genomic Encyclopedia of Archaeal and Bacterial Type Strains, Phase II (KMG-II): from individual species to whole genera.</title>
        <authorList>
            <person name="Goeker M."/>
        </authorList>
    </citation>
    <scope>NUCLEOTIDE SEQUENCE [LARGE SCALE GENOMIC DNA]</scope>
    <source>
        <strain evidence="3 4">ATCC BAA-1854</strain>
    </source>
</reference>
<dbReference type="Proteomes" id="UP000317010">
    <property type="component" value="Unassembled WGS sequence"/>
</dbReference>